<dbReference type="AlphaFoldDB" id="A0A0V0GII7"/>
<dbReference type="EMBL" id="GEDG01038161">
    <property type="protein sequence ID" value="JAP07731.1"/>
    <property type="molecule type" value="Transcribed_RNA"/>
</dbReference>
<reference evidence="1" key="1">
    <citation type="submission" date="2015-12" db="EMBL/GenBank/DDBJ databases">
        <title>Gene expression during late stages of embryo sac development: a critical building block for successful pollen-pistil interactions.</title>
        <authorList>
            <person name="Liu Y."/>
            <person name="Joly V."/>
            <person name="Sabar M."/>
            <person name="Matton D.P."/>
        </authorList>
    </citation>
    <scope>NUCLEOTIDE SEQUENCE</scope>
</reference>
<name>A0A0V0GII7_SOLCH</name>
<organism evidence="1">
    <name type="scientific">Solanum chacoense</name>
    <name type="common">Chaco potato</name>
    <dbReference type="NCBI Taxonomy" id="4108"/>
    <lineage>
        <taxon>Eukaryota</taxon>
        <taxon>Viridiplantae</taxon>
        <taxon>Streptophyta</taxon>
        <taxon>Embryophyta</taxon>
        <taxon>Tracheophyta</taxon>
        <taxon>Spermatophyta</taxon>
        <taxon>Magnoliopsida</taxon>
        <taxon>eudicotyledons</taxon>
        <taxon>Gunneridae</taxon>
        <taxon>Pentapetalae</taxon>
        <taxon>asterids</taxon>
        <taxon>lamiids</taxon>
        <taxon>Solanales</taxon>
        <taxon>Solanaceae</taxon>
        <taxon>Solanoideae</taxon>
        <taxon>Solaneae</taxon>
        <taxon>Solanum</taxon>
    </lineage>
</organism>
<evidence type="ECO:0000313" key="1">
    <source>
        <dbReference type="EMBL" id="JAP07731.1"/>
    </source>
</evidence>
<proteinExistence type="predicted"/>
<sequence length="80" mass="8810">SYSRAYHSSSVSSLRPWCLCSISVPFGTSKASVNSAYSLDKYSSSFCVLQPCHVLNFCSCRCKWHGVLRFPSLLGALVLI</sequence>
<feature type="non-terminal residue" evidence="1">
    <location>
        <position position="1"/>
    </location>
</feature>
<accession>A0A0V0GII7</accession>
<protein>
    <submittedName>
        <fullName evidence="1">Putative ovule protein</fullName>
    </submittedName>
</protein>